<feature type="transmembrane region" description="Helical" evidence="1">
    <location>
        <begin position="6"/>
        <end position="24"/>
    </location>
</feature>
<accession>A0A3L9Y2E2</accession>
<comment type="caution">
    <text evidence="2">The sequence shown here is derived from an EMBL/GenBank/DDBJ whole genome shotgun (WGS) entry which is preliminary data.</text>
</comment>
<dbReference type="RefSeq" id="WP_121896951.1">
    <property type="nucleotide sequence ID" value="NZ_CP159473.1"/>
</dbReference>
<dbReference type="Proteomes" id="UP000281343">
    <property type="component" value="Unassembled WGS sequence"/>
</dbReference>
<sequence length="92" mass="10230">MNVVSGLVLYAIIWFMTLFVILPIRMTSQGEAGEIARGTHASAPHRPQLKRRFLITSGVAAVIWAIFAWIILGGLITIDDIDLFTRFGMGER</sequence>
<name>A0A3L9Y2E2_9RHOB</name>
<keyword evidence="3" id="KW-1185">Reference proteome</keyword>
<dbReference type="Pfam" id="PF07330">
    <property type="entry name" value="DUF1467"/>
    <property type="match status" value="1"/>
</dbReference>
<proteinExistence type="predicted"/>
<dbReference type="OrthoDB" id="9804637at2"/>
<organism evidence="2 3">
    <name type="scientific">Rhodophyticola porphyridii</name>
    <dbReference type="NCBI Taxonomy" id="1852017"/>
    <lineage>
        <taxon>Bacteria</taxon>
        <taxon>Pseudomonadati</taxon>
        <taxon>Pseudomonadota</taxon>
        <taxon>Alphaproteobacteria</taxon>
        <taxon>Rhodobacterales</taxon>
        <taxon>Roseobacteraceae</taxon>
        <taxon>Rhodophyticola</taxon>
    </lineage>
</organism>
<gene>
    <name evidence="2" type="ORF">D9R08_05070</name>
</gene>
<dbReference type="AlphaFoldDB" id="A0A3L9Y2E2"/>
<keyword evidence="1" id="KW-0472">Membrane</keyword>
<dbReference type="EMBL" id="RCNT01000002">
    <property type="protein sequence ID" value="RMA43014.1"/>
    <property type="molecule type" value="Genomic_DNA"/>
</dbReference>
<feature type="transmembrane region" description="Helical" evidence="1">
    <location>
        <begin position="53"/>
        <end position="78"/>
    </location>
</feature>
<reference evidence="2 3" key="1">
    <citation type="submission" date="2018-10" db="EMBL/GenBank/DDBJ databases">
        <authorList>
            <person name="Jung H.S."/>
            <person name="Jeon C.O."/>
        </authorList>
    </citation>
    <scope>NUCLEOTIDE SEQUENCE [LARGE SCALE GENOMIC DNA]</scope>
    <source>
        <strain evidence="2 3">MA-7-27</strain>
    </source>
</reference>
<keyword evidence="1" id="KW-0812">Transmembrane</keyword>
<evidence type="ECO:0000313" key="3">
    <source>
        <dbReference type="Proteomes" id="UP000281343"/>
    </source>
</evidence>
<protein>
    <submittedName>
        <fullName evidence="2">DUF1467 family protein</fullName>
    </submittedName>
</protein>
<evidence type="ECO:0000313" key="2">
    <source>
        <dbReference type="EMBL" id="RMA43014.1"/>
    </source>
</evidence>
<dbReference type="InterPro" id="IPR009935">
    <property type="entry name" value="DUF1467"/>
</dbReference>
<evidence type="ECO:0000256" key="1">
    <source>
        <dbReference type="SAM" id="Phobius"/>
    </source>
</evidence>
<keyword evidence="1" id="KW-1133">Transmembrane helix</keyword>